<dbReference type="FunFam" id="3.20.20.450:FF:000001">
    <property type="entry name" value="Cyclic di-GMP phosphodiesterase yahA"/>
    <property type="match status" value="1"/>
</dbReference>
<dbReference type="AlphaFoldDB" id="A0A1F6SX90"/>
<dbReference type="InterPro" id="IPR035919">
    <property type="entry name" value="EAL_sf"/>
</dbReference>
<reference evidence="3 4" key="1">
    <citation type="journal article" date="2016" name="Nat. Commun.">
        <title>Thousands of microbial genomes shed light on interconnected biogeochemical processes in an aquifer system.</title>
        <authorList>
            <person name="Anantharaman K."/>
            <person name="Brown C.T."/>
            <person name="Hug L.A."/>
            <person name="Sharon I."/>
            <person name="Castelle C.J."/>
            <person name="Probst A.J."/>
            <person name="Thomas B.C."/>
            <person name="Singh A."/>
            <person name="Wilkins M.J."/>
            <person name="Karaoz U."/>
            <person name="Brodie E.L."/>
            <person name="Williams K.H."/>
            <person name="Hubbard S.S."/>
            <person name="Banfield J.F."/>
        </authorList>
    </citation>
    <scope>NUCLEOTIDE SEQUENCE [LARGE SCALE GENOMIC DNA]</scope>
</reference>
<dbReference type="InterPro" id="IPR000160">
    <property type="entry name" value="GGDEF_dom"/>
</dbReference>
<dbReference type="Gene3D" id="3.30.450.20">
    <property type="entry name" value="PAS domain"/>
    <property type="match status" value="1"/>
</dbReference>
<dbReference type="CDD" id="cd01948">
    <property type="entry name" value="EAL"/>
    <property type="match status" value="1"/>
</dbReference>
<dbReference type="PANTHER" id="PTHR44757">
    <property type="entry name" value="DIGUANYLATE CYCLASE DGCP"/>
    <property type="match status" value="1"/>
</dbReference>
<dbReference type="InterPro" id="IPR043128">
    <property type="entry name" value="Rev_trsase/Diguanyl_cyclase"/>
</dbReference>
<dbReference type="Pfam" id="PF08448">
    <property type="entry name" value="PAS_4"/>
    <property type="match status" value="1"/>
</dbReference>
<dbReference type="SUPFAM" id="SSF55073">
    <property type="entry name" value="Nucleotide cyclase"/>
    <property type="match status" value="1"/>
</dbReference>
<dbReference type="NCBIfam" id="TIGR00229">
    <property type="entry name" value="sensory_box"/>
    <property type="match status" value="1"/>
</dbReference>
<dbReference type="Proteomes" id="UP000179334">
    <property type="component" value="Unassembled WGS sequence"/>
</dbReference>
<dbReference type="Gene3D" id="3.30.70.270">
    <property type="match status" value="1"/>
</dbReference>
<dbReference type="Gene3D" id="3.20.20.450">
    <property type="entry name" value="EAL domain"/>
    <property type="match status" value="1"/>
</dbReference>
<dbReference type="Pfam" id="PF00990">
    <property type="entry name" value="GGDEF"/>
    <property type="match status" value="1"/>
</dbReference>
<dbReference type="InterPro" id="IPR052155">
    <property type="entry name" value="Biofilm_reg_signaling"/>
</dbReference>
<feature type="domain" description="EAL" evidence="1">
    <location>
        <begin position="322"/>
        <end position="576"/>
    </location>
</feature>
<dbReference type="PROSITE" id="PS50883">
    <property type="entry name" value="EAL"/>
    <property type="match status" value="1"/>
</dbReference>
<dbReference type="SUPFAM" id="SSF141868">
    <property type="entry name" value="EAL domain-like"/>
    <property type="match status" value="1"/>
</dbReference>
<name>A0A1F6SX90_9PROT</name>
<evidence type="ECO:0000259" key="2">
    <source>
        <dbReference type="PROSITE" id="PS50887"/>
    </source>
</evidence>
<evidence type="ECO:0000259" key="1">
    <source>
        <dbReference type="PROSITE" id="PS50883"/>
    </source>
</evidence>
<dbReference type="PROSITE" id="PS50887">
    <property type="entry name" value="GGDEF"/>
    <property type="match status" value="1"/>
</dbReference>
<comment type="caution">
    <text evidence="3">The sequence shown here is derived from an EMBL/GenBank/DDBJ whole genome shotgun (WGS) entry which is preliminary data.</text>
</comment>
<sequence>MRLQRRTDEAMDELSRSERKNRALVEAIPDMMLRLSRDGICLDYKIPHDLPATNKPQNLVGRHIREIMPGEVGNTLLEHINRALTTRQAQLFHYVQEGDGGLLNFEARVTVGTDDEILVIVRDITEHKHLEERIRFLAHFDSLTQLPNRVMFKERLNITLEQARQQGSPVAVLLMDLDNFKIVNDTLGHDAGDLLLQGVAERLQRCLRTSDFIARPEKGEAGATISRPGGDEFTILLTRIVDATDVMQAARRILETLAAPFRIHGREIGIGASLGVALFPNDGVDAETLLKNADAAMNHAKNEGRNGYRFYTQAMNTTHSRRLAMETHLRKALENAELRLHYQPQVEITSGRIVGVECLLRWHQPELGPVSPAEFIPLAEDTGLILPIGAWVLREACTQARAWQQQGLARLRMAVNISSVQFRQPGFGSSVRQILHETGLPPDCLELELTEGVLLRNNEEILRTLREIKEMGVHLSLDDFGTGYSSLSYLKRFPLDTLKIDRSFVLDLPNDPDNTAIASAIIAMAQSLKFQVIAEGVENEAQLDFLRGKGCDLVQGYLFSPAVPAAELLDMLRRQQPPAHASA</sequence>
<dbReference type="SUPFAM" id="SSF55785">
    <property type="entry name" value="PYP-like sensor domain (PAS domain)"/>
    <property type="match status" value="1"/>
</dbReference>
<dbReference type="InterPro" id="IPR001633">
    <property type="entry name" value="EAL_dom"/>
</dbReference>
<dbReference type="EMBL" id="MFSR01000093">
    <property type="protein sequence ID" value="OGI37366.1"/>
    <property type="molecule type" value="Genomic_DNA"/>
</dbReference>
<dbReference type="InterPro" id="IPR013656">
    <property type="entry name" value="PAS_4"/>
</dbReference>
<accession>A0A1F6SX90</accession>
<dbReference type="SMART" id="SM00267">
    <property type="entry name" value="GGDEF"/>
    <property type="match status" value="1"/>
</dbReference>
<evidence type="ECO:0000313" key="4">
    <source>
        <dbReference type="Proteomes" id="UP000179334"/>
    </source>
</evidence>
<dbReference type="PANTHER" id="PTHR44757:SF2">
    <property type="entry name" value="BIOFILM ARCHITECTURE MAINTENANCE PROTEIN MBAA"/>
    <property type="match status" value="1"/>
</dbReference>
<proteinExistence type="predicted"/>
<feature type="domain" description="GGDEF" evidence="2">
    <location>
        <begin position="168"/>
        <end position="313"/>
    </location>
</feature>
<gene>
    <name evidence="3" type="ORF">A2V91_04325</name>
</gene>
<dbReference type="InterPro" id="IPR035965">
    <property type="entry name" value="PAS-like_dom_sf"/>
</dbReference>
<protein>
    <recommendedName>
        <fullName evidence="5">Diguanylate cyclase</fullName>
    </recommendedName>
</protein>
<organism evidence="3 4">
    <name type="scientific">Candidatus Muproteobacteria bacterium RBG_16_64_10</name>
    <dbReference type="NCBI Taxonomy" id="1817757"/>
    <lineage>
        <taxon>Bacteria</taxon>
        <taxon>Pseudomonadati</taxon>
        <taxon>Pseudomonadota</taxon>
        <taxon>Candidatus Muproteobacteria</taxon>
    </lineage>
</organism>
<dbReference type="InterPro" id="IPR000014">
    <property type="entry name" value="PAS"/>
</dbReference>
<dbReference type="InterPro" id="IPR029787">
    <property type="entry name" value="Nucleotide_cyclase"/>
</dbReference>
<dbReference type="CDD" id="cd01949">
    <property type="entry name" value="GGDEF"/>
    <property type="match status" value="1"/>
</dbReference>
<evidence type="ECO:0008006" key="5">
    <source>
        <dbReference type="Google" id="ProtNLM"/>
    </source>
</evidence>
<dbReference type="Pfam" id="PF00563">
    <property type="entry name" value="EAL"/>
    <property type="match status" value="1"/>
</dbReference>
<dbReference type="SMART" id="SM00052">
    <property type="entry name" value="EAL"/>
    <property type="match status" value="1"/>
</dbReference>
<dbReference type="NCBIfam" id="TIGR00254">
    <property type="entry name" value="GGDEF"/>
    <property type="match status" value="1"/>
</dbReference>
<evidence type="ECO:0000313" key="3">
    <source>
        <dbReference type="EMBL" id="OGI37366.1"/>
    </source>
</evidence>